<dbReference type="GO" id="GO:0042761">
    <property type="term" value="P:very long-chain fatty acid biosynthetic process"/>
    <property type="evidence" value="ECO:0007669"/>
    <property type="project" value="TreeGrafter"/>
</dbReference>
<evidence type="ECO:0000256" key="10">
    <source>
        <dbReference type="RuleBase" id="RU361115"/>
    </source>
</evidence>
<evidence type="ECO:0000256" key="6">
    <source>
        <dbReference type="ARBA" id="ARBA00022989"/>
    </source>
</evidence>
<feature type="transmembrane region" description="Helical" evidence="10">
    <location>
        <begin position="13"/>
        <end position="32"/>
    </location>
</feature>
<gene>
    <name evidence="11" type="ORF">CLUMA_CG016330</name>
</gene>
<reference evidence="11 12" key="1">
    <citation type="submission" date="2015-04" db="EMBL/GenBank/DDBJ databases">
        <authorList>
            <person name="Syromyatnikov M.Y."/>
            <person name="Popov V.N."/>
        </authorList>
    </citation>
    <scope>NUCLEOTIDE SEQUENCE [LARGE SCALE GENOMIC DNA]</scope>
</reference>
<keyword evidence="5 10" id="KW-0276">Fatty acid metabolism</keyword>
<dbReference type="AlphaFoldDB" id="A0A1J1IV91"/>
<evidence type="ECO:0000256" key="5">
    <source>
        <dbReference type="ARBA" id="ARBA00022832"/>
    </source>
</evidence>
<comment type="caution">
    <text evidence="10">Lacks conserved residue(s) required for the propagation of feature annotation.</text>
</comment>
<protein>
    <recommendedName>
        <fullName evidence="10">Elongation of very long chain fatty acids protein</fullName>
        <ecNumber evidence="10">2.3.1.199</ecNumber>
    </recommendedName>
    <alternativeName>
        <fullName evidence="10">Very-long-chain 3-oxoacyl-CoA synthase</fullName>
    </alternativeName>
</protein>
<keyword evidence="8 10" id="KW-0472">Membrane</keyword>
<dbReference type="GO" id="GO:0030148">
    <property type="term" value="P:sphingolipid biosynthetic process"/>
    <property type="evidence" value="ECO:0007669"/>
    <property type="project" value="TreeGrafter"/>
</dbReference>
<proteinExistence type="inferred from homology"/>
<keyword evidence="4 10" id="KW-0812">Transmembrane</keyword>
<evidence type="ECO:0000256" key="1">
    <source>
        <dbReference type="ARBA" id="ARBA00004141"/>
    </source>
</evidence>
<evidence type="ECO:0000256" key="8">
    <source>
        <dbReference type="ARBA" id="ARBA00023136"/>
    </source>
</evidence>
<dbReference type="PANTHER" id="PTHR11157">
    <property type="entry name" value="FATTY ACID ACYL TRANSFERASE-RELATED"/>
    <property type="match status" value="1"/>
</dbReference>
<dbReference type="STRING" id="568069.A0A1J1IV91"/>
<evidence type="ECO:0000256" key="4">
    <source>
        <dbReference type="ARBA" id="ARBA00022692"/>
    </source>
</evidence>
<keyword evidence="9 10" id="KW-0275">Fatty acid biosynthesis</keyword>
<evidence type="ECO:0000256" key="3">
    <source>
        <dbReference type="ARBA" id="ARBA00022679"/>
    </source>
</evidence>
<keyword evidence="6 10" id="KW-1133">Transmembrane helix</keyword>
<dbReference type="OrthoDB" id="434092at2759"/>
<dbReference type="GO" id="GO:0034626">
    <property type="term" value="P:fatty acid elongation, polyunsaturated fatty acid"/>
    <property type="evidence" value="ECO:0007669"/>
    <property type="project" value="TreeGrafter"/>
</dbReference>
<dbReference type="Pfam" id="PF01151">
    <property type="entry name" value="ELO"/>
    <property type="match status" value="1"/>
</dbReference>
<evidence type="ECO:0000256" key="9">
    <source>
        <dbReference type="ARBA" id="ARBA00023160"/>
    </source>
</evidence>
<evidence type="ECO:0000256" key="7">
    <source>
        <dbReference type="ARBA" id="ARBA00023098"/>
    </source>
</evidence>
<dbReference type="InterPro" id="IPR002076">
    <property type="entry name" value="ELO_fam"/>
</dbReference>
<keyword evidence="7 10" id="KW-0443">Lipid metabolism</keyword>
<evidence type="ECO:0000256" key="2">
    <source>
        <dbReference type="ARBA" id="ARBA00022516"/>
    </source>
</evidence>
<feature type="non-terminal residue" evidence="11">
    <location>
        <position position="127"/>
    </location>
</feature>
<comment type="catalytic activity">
    <reaction evidence="10">
        <text>a very-long-chain acyl-CoA + malonyl-CoA + H(+) = a very-long-chain 3-oxoacyl-CoA + CO2 + CoA</text>
        <dbReference type="Rhea" id="RHEA:32727"/>
        <dbReference type="ChEBI" id="CHEBI:15378"/>
        <dbReference type="ChEBI" id="CHEBI:16526"/>
        <dbReference type="ChEBI" id="CHEBI:57287"/>
        <dbReference type="ChEBI" id="CHEBI:57384"/>
        <dbReference type="ChEBI" id="CHEBI:90725"/>
        <dbReference type="ChEBI" id="CHEBI:90736"/>
        <dbReference type="EC" id="2.3.1.199"/>
    </reaction>
</comment>
<comment type="similarity">
    <text evidence="10">Belongs to the ELO family.</text>
</comment>
<dbReference type="GO" id="GO:0034625">
    <property type="term" value="P:fatty acid elongation, monounsaturated fatty acid"/>
    <property type="evidence" value="ECO:0007669"/>
    <property type="project" value="TreeGrafter"/>
</dbReference>
<feature type="non-terminal residue" evidence="11">
    <location>
        <position position="1"/>
    </location>
</feature>
<keyword evidence="12" id="KW-1185">Reference proteome</keyword>
<dbReference type="GO" id="GO:0019367">
    <property type="term" value="P:fatty acid elongation, saturated fatty acid"/>
    <property type="evidence" value="ECO:0007669"/>
    <property type="project" value="TreeGrafter"/>
</dbReference>
<dbReference type="PANTHER" id="PTHR11157:SF21">
    <property type="entry name" value="ELONGATION OF VERY LONG CHAIN FATTY ACIDS PROTEIN"/>
    <property type="match status" value="1"/>
</dbReference>
<evidence type="ECO:0000313" key="11">
    <source>
        <dbReference type="EMBL" id="CRL03626.1"/>
    </source>
</evidence>
<organism evidence="11 12">
    <name type="scientific">Clunio marinus</name>
    <dbReference type="NCBI Taxonomy" id="568069"/>
    <lineage>
        <taxon>Eukaryota</taxon>
        <taxon>Metazoa</taxon>
        <taxon>Ecdysozoa</taxon>
        <taxon>Arthropoda</taxon>
        <taxon>Hexapoda</taxon>
        <taxon>Insecta</taxon>
        <taxon>Pterygota</taxon>
        <taxon>Neoptera</taxon>
        <taxon>Endopterygota</taxon>
        <taxon>Diptera</taxon>
        <taxon>Nematocera</taxon>
        <taxon>Chironomoidea</taxon>
        <taxon>Chironomidae</taxon>
        <taxon>Clunio</taxon>
    </lineage>
</organism>
<dbReference type="GO" id="GO:0009922">
    <property type="term" value="F:fatty acid elongase activity"/>
    <property type="evidence" value="ECO:0007669"/>
    <property type="project" value="UniProtKB-EC"/>
</dbReference>
<keyword evidence="3 10" id="KW-0808">Transferase</keyword>
<sequence>LIEVFSDNRVKDLFLVQSPFPVIGILATYLYFVNGRGQKWMKNRKAFELNSIINLYNASQVVINLYIGLRALYTITQIEGFNVLCIPPPFNDYTEHQLILLKLSHLYYLLKVLDLLDTVSLTPSCTL</sequence>
<dbReference type="EC" id="2.3.1.199" evidence="10"/>
<dbReference type="EMBL" id="CVRI01000059">
    <property type="protein sequence ID" value="CRL03626.1"/>
    <property type="molecule type" value="Genomic_DNA"/>
</dbReference>
<name>A0A1J1IV91_9DIPT</name>
<dbReference type="Proteomes" id="UP000183832">
    <property type="component" value="Unassembled WGS sequence"/>
</dbReference>
<comment type="subcellular location">
    <subcellularLocation>
        <location evidence="1">Membrane</location>
        <topology evidence="1">Multi-pass membrane protein</topology>
    </subcellularLocation>
</comment>
<keyword evidence="2 10" id="KW-0444">Lipid biosynthesis</keyword>
<dbReference type="GO" id="GO:0005789">
    <property type="term" value="C:endoplasmic reticulum membrane"/>
    <property type="evidence" value="ECO:0007669"/>
    <property type="project" value="TreeGrafter"/>
</dbReference>
<accession>A0A1J1IV91</accession>
<evidence type="ECO:0000313" key="12">
    <source>
        <dbReference type="Proteomes" id="UP000183832"/>
    </source>
</evidence>